<dbReference type="SUPFAM" id="SSF55874">
    <property type="entry name" value="ATPase domain of HSP90 chaperone/DNA topoisomerase II/histidine kinase"/>
    <property type="match status" value="1"/>
</dbReference>
<reference evidence="3 4" key="1">
    <citation type="submission" date="2020-08" db="EMBL/GenBank/DDBJ databases">
        <title>Sequencing the genomes of 1000 actinobacteria strains.</title>
        <authorList>
            <person name="Klenk H.-P."/>
        </authorList>
    </citation>
    <scope>NUCLEOTIDE SEQUENCE [LARGE SCALE GENOMIC DNA]</scope>
    <source>
        <strain evidence="3 4">DSM 44551</strain>
    </source>
</reference>
<dbReference type="Gene3D" id="3.30.565.10">
    <property type="entry name" value="Histidine kinase-like ATPase, C-terminal domain"/>
    <property type="match status" value="1"/>
</dbReference>
<dbReference type="AlphaFoldDB" id="A0A7W8QPP5"/>
<evidence type="ECO:0000313" key="3">
    <source>
        <dbReference type="EMBL" id="MBB5434191.1"/>
    </source>
</evidence>
<evidence type="ECO:0000259" key="2">
    <source>
        <dbReference type="Pfam" id="PF13581"/>
    </source>
</evidence>
<dbReference type="RefSeq" id="WP_184394602.1">
    <property type="nucleotide sequence ID" value="NZ_BAAAJD010000021.1"/>
</dbReference>
<dbReference type="PANTHER" id="PTHR35526">
    <property type="entry name" value="ANTI-SIGMA-F FACTOR RSBW-RELATED"/>
    <property type="match status" value="1"/>
</dbReference>
<proteinExistence type="predicted"/>
<keyword evidence="1" id="KW-0808">Transferase</keyword>
<dbReference type="Pfam" id="PF13581">
    <property type="entry name" value="HATPase_c_2"/>
    <property type="match status" value="1"/>
</dbReference>
<dbReference type="Proteomes" id="UP000572635">
    <property type="component" value="Unassembled WGS sequence"/>
</dbReference>
<keyword evidence="1" id="KW-0418">Kinase</keyword>
<organism evidence="3 4">
    <name type="scientific">Nocardiopsis composta</name>
    <dbReference type="NCBI Taxonomy" id="157465"/>
    <lineage>
        <taxon>Bacteria</taxon>
        <taxon>Bacillati</taxon>
        <taxon>Actinomycetota</taxon>
        <taxon>Actinomycetes</taxon>
        <taxon>Streptosporangiales</taxon>
        <taxon>Nocardiopsidaceae</taxon>
        <taxon>Nocardiopsis</taxon>
    </lineage>
</organism>
<feature type="domain" description="Histidine kinase/HSP90-like ATPase" evidence="2">
    <location>
        <begin position="52"/>
        <end position="151"/>
    </location>
</feature>
<sequence>MPSLAPVPPLPEVTVALDALIPPLYRHYFNRRPDRPYYSARRYDFPGLPGFLPLARAFLDTCAAEHDAHFRYLFTLLGSELATNAIEHSRSGRPGGSYSLVVHRRRAGLMLTCRDGGAADPADAGPLVPGRLDPDSTHGRGLAMVDALSTAWGQHGGAGHRNVWLHPDRDLDGTAWDAA</sequence>
<comment type="caution">
    <text evidence="3">The sequence shown here is derived from an EMBL/GenBank/DDBJ whole genome shotgun (WGS) entry which is preliminary data.</text>
</comment>
<dbReference type="InterPro" id="IPR003594">
    <property type="entry name" value="HATPase_dom"/>
</dbReference>
<accession>A0A7W8QPP5</accession>
<dbReference type="GO" id="GO:0004674">
    <property type="term" value="F:protein serine/threonine kinase activity"/>
    <property type="evidence" value="ECO:0007669"/>
    <property type="project" value="UniProtKB-KW"/>
</dbReference>
<gene>
    <name evidence="3" type="ORF">HDA36_004275</name>
</gene>
<keyword evidence="4" id="KW-1185">Reference proteome</keyword>
<protein>
    <recommendedName>
        <fullName evidence="2">Histidine kinase/HSP90-like ATPase domain-containing protein</fullName>
    </recommendedName>
</protein>
<dbReference type="InterPro" id="IPR050267">
    <property type="entry name" value="Anti-sigma-factor_SerPK"/>
</dbReference>
<dbReference type="CDD" id="cd16936">
    <property type="entry name" value="HATPase_RsbW-like"/>
    <property type="match status" value="1"/>
</dbReference>
<keyword evidence="1" id="KW-0723">Serine/threonine-protein kinase</keyword>
<evidence type="ECO:0000256" key="1">
    <source>
        <dbReference type="ARBA" id="ARBA00022527"/>
    </source>
</evidence>
<name>A0A7W8QPP5_9ACTN</name>
<dbReference type="EMBL" id="JACHDB010000001">
    <property type="protein sequence ID" value="MBB5434191.1"/>
    <property type="molecule type" value="Genomic_DNA"/>
</dbReference>
<evidence type="ECO:0000313" key="4">
    <source>
        <dbReference type="Proteomes" id="UP000572635"/>
    </source>
</evidence>
<dbReference type="PANTHER" id="PTHR35526:SF3">
    <property type="entry name" value="ANTI-SIGMA-F FACTOR RSBW"/>
    <property type="match status" value="1"/>
</dbReference>
<dbReference type="InterPro" id="IPR036890">
    <property type="entry name" value="HATPase_C_sf"/>
</dbReference>